<name>A0ABS9V5E5_9BACT</name>
<keyword evidence="2" id="KW-0472">Membrane</keyword>
<keyword evidence="6" id="KW-0675">Receptor</keyword>
<protein>
    <submittedName>
        <fullName evidence="6">TonB-dependent receptor family protein</fullName>
    </submittedName>
</protein>
<keyword evidence="3" id="KW-0998">Cell outer membrane</keyword>
<gene>
    <name evidence="6" type="ORF">MM239_19760</name>
</gene>
<dbReference type="EMBL" id="JAKZGP010000094">
    <property type="protein sequence ID" value="MCH7411632.1"/>
    <property type="molecule type" value="Genomic_DNA"/>
</dbReference>
<feature type="signal peptide" evidence="4">
    <location>
        <begin position="1"/>
        <end position="27"/>
    </location>
</feature>
<reference evidence="6" key="1">
    <citation type="submission" date="2022-03" db="EMBL/GenBank/DDBJ databases">
        <title>De novo assembled genomes of Belliella spp. (Cyclobacteriaceae) strains.</title>
        <authorList>
            <person name="Szabo A."/>
            <person name="Korponai K."/>
            <person name="Felfoldi T."/>
        </authorList>
    </citation>
    <scope>NUCLEOTIDE SEQUENCE</scope>
    <source>
        <strain evidence="6">DSM 111904</strain>
    </source>
</reference>
<accession>A0ABS9V5E5</accession>
<dbReference type="SUPFAM" id="SSF56935">
    <property type="entry name" value="Porins"/>
    <property type="match status" value="1"/>
</dbReference>
<evidence type="ECO:0000256" key="1">
    <source>
        <dbReference type="ARBA" id="ARBA00004442"/>
    </source>
</evidence>
<evidence type="ECO:0000256" key="2">
    <source>
        <dbReference type="ARBA" id="ARBA00023136"/>
    </source>
</evidence>
<dbReference type="InterPro" id="IPR008969">
    <property type="entry name" value="CarboxyPept-like_regulatory"/>
</dbReference>
<dbReference type="RefSeq" id="WP_241350062.1">
    <property type="nucleotide sequence ID" value="NZ_JAKZGP010000094.1"/>
</dbReference>
<dbReference type="InterPro" id="IPR036942">
    <property type="entry name" value="Beta-barrel_TonB_sf"/>
</dbReference>
<evidence type="ECO:0000256" key="3">
    <source>
        <dbReference type="ARBA" id="ARBA00023237"/>
    </source>
</evidence>
<evidence type="ECO:0000256" key="4">
    <source>
        <dbReference type="SAM" id="SignalP"/>
    </source>
</evidence>
<keyword evidence="4" id="KW-0732">Signal</keyword>
<comment type="subcellular location">
    <subcellularLocation>
        <location evidence="1">Cell outer membrane</location>
    </subcellularLocation>
</comment>
<dbReference type="Pfam" id="PF14905">
    <property type="entry name" value="OMP_b-brl_3"/>
    <property type="match status" value="1"/>
</dbReference>
<evidence type="ECO:0000313" key="6">
    <source>
        <dbReference type="EMBL" id="MCH7411632.1"/>
    </source>
</evidence>
<sequence length="945" mass="106185">MIQHLPTRLITLFICLNCSLFSSNTHAQKSNWILQGVIQDNLSEPLNSATVTLLDPNDSTLIAFGVSNAQGQFQIKGLREEKLLIQVAFLGFEAYHKIIQKPTEGNELLLDTITLIERTTELDEFTLEDIAPITIKKDTIEYHADAFKTQPNANVEELLKRLPGVEVDQNGNIKAQGETVNRILVDGKEFFGTDPKIASKNLLAEAIEKVQILDRKSEQAQFTGIDDGQREKTINLKLKKDYKNGFFGNISAGYGPDQRYSIQGNANKFTENQQISFLGLSNNINEQGFSIDNYLNFQGGIQGLGAGGAGVVRITIGGGGAGSAGIPINNGQRLNGIMDSHGYGANLNQDFGKKTQLRSSYFLNNLNHQISQSTDRLNFFPSGNLISQESSIQDNQSTNHKINAIIDHKIDSLNSFRSTSSAQLNLTDRIARSETVNRDDEGNMLNSGNRLNLTTGSGYQANTEMLLRHRFKKPGKTISANLTFGLSLDENEGSLYAENEFFGDNPSLEIIQQEQIQKNENFSYGANISYTEPLGGRKYLELVYNIRQNRNKVNQSVFDREGENLVFNEPLSNHFNALYTYHRPGANVSYNAGSYNIVAGIALQATTLNGETYLTQTQVNNSFQNLLPSMNMNYSFSNTKNLTLNYQTNVNEPSIQQLQPVINNSDPLNIYIGNPNLRPAYMHSMRINYNSFDMGKFINLFANMFVNHTENSIVNAQSIDDRQIRTIIPVNVKNNTVMGGNFNLGFPLKAIHSRFNIGPNFNHNRSFTLLNDLEDQIKILNLGGNFRYDFTWKEYINFGLAANISRQNTAYNFNPQQNQRFINQSYSTDLGLNFLQKYSFNTKYNLLRYNSQTSDFDESIPLLNISLSRFVLKNNMGEVKLSCDNLLNQNIGIAQRADVNFIEQTVTNNLGRFYMLSFTYKMNNKANPLGNIRRTGSPTMTRIMN</sequence>
<feature type="domain" description="Outer membrane protein beta-barrel" evidence="5">
    <location>
        <begin position="469"/>
        <end position="766"/>
    </location>
</feature>
<feature type="chain" id="PRO_5046155475" evidence="4">
    <location>
        <begin position="28"/>
        <end position="945"/>
    </location>
</feature>
<dbReference type="InterPro" id="IPR041700">
    <property type="entry name" value="OMP_b-brl_3"/>
</dbReference>
<keyword evidence="7" id="KW-1185">Reference proteome</keyword>
<dbReference type="Gene3D" id="2.40.170.20">
    <property type="entry name" value="TonB-dependent receptor, beta-barrel domain"/>
    <property type="match status" value="1"/>
</dbReference>
<evidence type="ECO:0000313" key="7">
    <source>
        <dbReference type="Proteomes" id="UP001165489"/>
    </source>
</evidence>
<evidence type="ECO:0000259" key="5">
    <source>
        <dbReference type="Pfam" id="PF14905"/>
    </source>
</evidence>
<dbReference type="SUPFAM" id="SSF49464">
    <property type="entry name" value="Carboxypeptidase regulatory domain-like"/>
    <property type="match status" value="1"/>
</dbReference>
<dbReference type="Proteomes" id="UP001165489">
    <property type="component" value="Unassembled WGS sequence"/>
</dbReference>
<comment type="caution">
    <text evidence="6">The sequence shown here is derived from an EMBL/GenBank/DDBJ whole genome shotgun (WGS) entry which is preliminary data.</text>
</comment>
<organism evidence="6 7">
    <name type="scientific">Belliella filtrata</name>
    <dbReference type="NCBI Taxonomy" id="2923435"/>
    <lineage>
        <taxon>Bacteria</taxon>
        <taxon>Pseudomonadati</taxon>
        <taxon>Bacteroidota</taxon>
        <taxon>Cytophagia</taxon>
        <taxon>Cytophagales</taxon>
        <taxon>Cyclobacteriaceae</taxon>
        <taxon>Belliella</taxon>
    </lineage>
</organism>
<proteinExistence type="predicted"/>